<organism evidence="1 2">
    <name type="scientific">Cinchona calisaya</name>
    <dbReference type="NCBI Taxonomy" id="153742"/>
    <lineage>
        <taxon>Eukaryota</taxon>
        <taxon>Viridiplantae</taxon>
        <taxon>Streptophyta</taxon>
        <taxon>Embryophyta</taxon>
        <taxon>Tracheophyta</taxon>
        <taxon>Spermatophyta</taxon>
        <taxon>Magnoliopsida</taxon>
        <taxon>eudicotyledons</taxon>
        <taxon>Gunneridae</taxon>
        <taxon>Pentapetalae</taxon>
        <taxon>asterids</taxon>
        <taxon>lamiids</taxon>
        <taxon>Gentianales</taxon>
        <taxon>Rubiaceae</taxon>
        <taxon>Cinchonoideae</taxon>
        <taxon>Cinchoneae</taxon>
        <taxon>Cinchona</taxon>
    </lineage>
</organism>
<dbReference type="AlphaFoldDB" id="A0ABD3ACZ3"/>
<protein>
    <submittedName>
        <fullName evidence="1">Uncharacterized protein</fullName>
    </submittedName>
</protein>
<comment type="caution">
    <text evidence="1">The sequence shown here is derived from an EMBL/GenBank/DDBJ whole genome shotgun (WGS) entry which is preliminary data.</text>
</comment>
<keyword evidence="2" id="KW-1185">Reference proteome</keyword>
<accession>A0ABD3ACZ3</accession>
<dbReference type="Proteomes" id="UP001630127">
    <property type="component" value="Unassembled WGS sequence"/>
</dbReference>
<reference evidence="1 2" key="1">
    <citation type="submission" date="2024-11" db="EMBL/GenBank/DDBJ databases">
        <title>A near-complete genome assembly of Cinchona calisaya.</title>
        <authorList>
            <person name="Lian D.C."/>
            <person name="Zhao X.W."/>
            <person name="Wei L."/>
        </authorList>
    </citation>
    <scope>NUCLEOTIDE SEQUENCE [LARGE SCALE GENOMIC DNA]</scope>
    <source>
        <tissue evidence="1">Nenye</tissue>
    </source>
</reference>
<sequence>MTSISGRGSNSGRVLSGIAGFGSGDVELVRNNHSYSSSFSRSSLKPPERNQGEDLSTLYLYARRLAFKEALDKVQAKYPEHILDLSSFGRYDPNVSQELITNLGERFMESCIEKDVFKEILVEEKDKGKNSLMVIAPSRNLDFSL</sequence>
<dbReference type="EMBL" id="JBJUIK010000004">
    <property type="protein sequence ID" value="KAL3528330.1"/>
    <property type="molecule type" value="Genomic_DNA"/>
</dbReference>
<evidence type="ECO:0000313" key="1">
    <source>
        <dbReference type="EMBL" id="KAL3528330.1"/>
    </source>
</evidence>
<name>A0ABD3ACZ3_9GENT</name>
<proteinExistence type="predicted"/>
<evidence type="ECO:0000313" key="2">
    <source>
        <dbReference type="Proteomes" id="UP001630127"/>
    </source>
</evidence>
<gene>
    <name evidence="1" type="ORF">ACH5RR_007652</name>
</gene>